<keyword evidence="2" id="KW-0201">Cytochrome c-type biogenesis</keyword>
<evidence type="ECO:0000313" key="8">
    <source>
        <dbReference type="EMBL" id="WZN44902.1"/>
    </source>
</evidence>
<organism evidence="8 9">
    <name type="scientific">Chitinophaga caseinilytica</name>
    <dbReference type="NCBI Taxonomy" id="2267521"/>
    <lineage>
        <taxon>Bacteria</taxon>
        <taxon>Pseudomonadati</taxon>
        <taxon>Bacteroidota</taxon>
        <taxon>Chitinophagia</taxon>
        <taxon>Chitinophagales</taxon>
        <taxon>Chitinophagaceae</taxon>
        <taxon>Chitinophaga</taxon>
    </lineage>
</organism>
<reference evidence="8 9" key="1">
    <citation type="submission" date="2024-03" db="EMBL/GenBank/DDBJ databases">
        <title>Chitinophaga caseinilytica sp. nov., a casein hydrolysing bacterium isolated from forest soil.</title>
        <authorList>
            <person name="Lee D.S."/>
            <person name="Han D.M."/>
            <person name="Baek J.H."/>
            <person name="Choi D.G."/>
            <person name="Jeon J.H."/>
            <person name="Jeon C.O."/>
        </authorList>
    </citation>
    <scope>NUCLEOTIDE SEQUENCE [LARGE SCALE GENOMIC DNA]</scope>
    <source>
        <strain evidence="8 9">KACC 19118</strain>
    </source>
</reference>
<dbReference type="InterPro" id="IPR036249">
    <property type="entry name" value="Thioredoxin-like_sf"/>
</dbReference>
<evidence type="ECO:0000256" key="2">
    <source>
        <dbReference type="ARBA" id="ARBA00022748"/>
    </source>
</evidence>
<keyword evidence="3" id="KW-1015">Disulfide bond</keyword>
<dbReference type="EMBL" id="CP150096">
    <property type="protein sequence ID" value="WZN44902.1"/>
    <property type="molecule type" value="Genomic_DNA"/>
</dbReference>
<dbReference type="Gene3D" id="3.40.30.10">
    <property type="entry name" value="Glutaredoxin"/>
    <property type="match status" value="1"/>
</dbReference>
<proteinExistence type="predicted"/>
<evidence type="ECO:0000313" key="9">
    <source>
        <dbReference type="Proteomes" id="UP001449657"/>
    </source>
</evidence>
<feature type="signal peptide" evidence="6">
    <location>
        <begin position="1"/>
        <end position="19"/>
    </location>
</feature>
<dbReference type="Pfam" id="PF14289">
    <property type="entry name" value="DUF4369"/>
    <property type="match status" value="1"/>
</dbReference>
<dbReference type="Proteomes" id="UP001449657">
    <property type="component" value="Chromosome"/>
</dbReference>
<evidence type="ECO:0000259" key="7">
    <source>
        <dbReference type="PROSITE" id="PS51352"/>
    </source>
</evidence>
<dbReference type="RefSeq" id="WP_341839662.1">
    <property type="nucleotide sequence ID" value="NZ_CP149792.1"/>
</dbReference>
<dbReference type="PANTHER" id="PTHR42852:SF6">
    <property type="entry name" value="THIOL:DISULFIDE INTERCHANGE PROTEIN DSBE"/>
    <property type="match status" value="1"/>
</dbReference>
<dbReference type="Pfam" id="PF08534">
    <property type="entry name" value="Redoxin"/>
    <property type="match status" value="1"/>
</dbReference>
<keyword evidence="6" id="KW-0732">Signal</keyword>
<evidence type="ECO:0000256" key="3">
    <source>
        <dbReference type="ARBA" id="ARBA00023157"/>
    </source>
</evidence>
<sequence length="390" mass="42845">MQKTILSAIALAAAFTASAQQKYTLDVYMEGQEGYKLTLSYVQHGARKSDTAQLQPDGAYRFSGEVAEPVVAVLFNNNPATRFEVVKGGMFMPGPLAELVLEEGRIVLRGKSAESFKALPKGGKLNTEFAKIHSQELPLIAKKWELAKEGAAAHKNGDTTRSAATRKEGSALDEKKKELRKAFIAKNPGSFLSVYFLTQMFDDYTPDTYAHAFAKLAPTWKQTFYGKWVANKIASVQATALGSIATDFTKQDIQGGSFTLSSLKGKYVLVDFWGSWCGPCRAGHPHLKKVYDHYKSKGFEIVGIADEKSSDLASSEKSWKGAVKQDGINWLHVMNNYGKEQLDLVQKYGISGFPTKFLLDPTGKIIFKQVGGGKESEDELDAKLKEVLGE</sequence>
<feature type="chain" id="PRO_5046646099" evidence="6">
    <location>
        <begin position="20"/>
        <end position="390"/>
    </location>
</feature>
<dbReference type="SUPFAM" id="SSF52833">
    <property type="entry name" value="Thioredoxin-like"/>
    <property type="match status" value="1"/>
</dbReference>
<dbReference type="PROSITE" id="PS51352">
    <property type="entry name" value="THIOREDOXIN_2"/>
    <property type="match status" value="1"/>
</dbReference>
<protein>
    <submittedName>
        <fullName evidence="8">TlpA disulfide reductase family protein</fullName>
    </submittedName>
</protein>
<dbReference type="InterPro" id="IPR013766">
    <property type="entry name" value="Thioredoxin_domain"/>
</dbReference>
<name>A0ABZ2Z0Q7_9BACT</name>
<dbReference type="CDD" id="cd02966">
    <property type="entry name" value="TlpA_like_family"/>
    <property type="match status" value="1"/>
</dbReference>
<comment type="subcellular location">
    <subcellularLocation>
        <location evidence="1">Cell envelope</location>
    </subcellularLocation>
</comment>
<accession>A0ABZ2Z0Q7</accession>
<evidence type="ECO:0000256" key="5">
    <source>
        <dbReference type="SAM" id="MobiDB-lite"/>
    </source>
</evidence>
<evidence type="ECO:0000256" key="1">
    <source>
        <dbReference type="ARBA" id="ARBA00004196"/>
    </source>
</evidence>
<gene>
    <name evidence="8" type="ORF">WJU22_18565</name>
</gene>
<keyword evidence="4" id="KW-0676">Redox-active center</keyword>
<evidence type="ECO:0000256" key="6">
    <source>
        <dbReference type="SAM" id="SignalP"/>
    </source>
</evidence>
<keyword evidence="9" id="KW-1185">Reference proteome</keyword>
<dbReference type="InterPro" id="IPR017937">
    <property type="entry name" value="Thioredoxin_CS"/>
</dbReference>
<feature type="domain" description="Thioredoxin" evidence="7">
    <location>
        <begin position="239"/>
        <end position="389"/>
    </location>
</feature>
<evidence type="ECO:0000256" key="4">
    <source>
        <dbReference type="ARBA" id="ARBA00023284"/>
    </source>
</evidence>
<feature type="region of interest" description="Disordered" evidence="5">
    <location>
        <begin position="151"/>
        <end position="171"/>
    </location>
</feature>
<dbReference type="PANTHER" id="PTHR42852">
    <property type="entry name" value="THIOL:DISULFIDE INTERCHANGE PROTEIN DSBE"/>
    <property type="match status" value="1"/>
</dbReference>
<dbReference type="InterPro" id="IPR013740">
    <property type="entry name" value="Redoxin"/>
</dbReference>
<dbReference type="InterPro" id="IPR025380">
    <property type="entry name" value="DUF4369"/>
</dbReference>
<dbReference type="InterPro" id="IPR050553">
    <property type="entry name" value="Thioredoxin_ResA/DsbE_sf"/>
</dbReference>
<dbReference type="PROSITE" id="PS00194">
    <property type="entry name" value="THIOREDOXIN_1"/>
    <property type="match status" value="1"/>
</dbReference>